<dbReference type="GeneID" id="100889244"/>
<dbReference type="OMA" id="TIANPTH"/>
<keyword evidence="5 10" id="KW-0812">Transmembrane</keyword>
<reference evidence="11" key="2">
    <citation type="submission" date="2021-01" db="UniProtKB">
        <authorList>
            <consortium name="EnsemblMetazoa"/>
        </authorList>
    </citation>
    <scope>IDENTIFICATION</scope>
</reference>
<organism evidence="11 12">
    <name type="scientific">Strongylocentrotus purpuratus</name>
    <name type="common">Purple sea urchin</name>
    <dbReference type="NCBI Taxonomy" id="7668"/>
    <lineage>
        <taxon>Eukaryota</taxon>
        <taxon>Metazoa</taxon>
        <taxon>Echinodermata</taxon>
        <taxon>Eleutherozoa</taxon>
        <taxon>Echinozoa</taxon>
        <taxon>Echinoidea</taxon>
        <taxon>Euechinoidea</taxon>
        <taxon>Echinacea</taxon>
        <taxon>Camarodonta</taxon>
        <taxon>Echinidea</taxon>
        <taxon>Strongylocentrotidae</taxon>
        <taxon>Strongylocentrotus</taxon>
    </lineage>
</organism>
<dbReference type="GO" id="GO:0006493">
    <property type="term" value="P:protein O-linked glycosylation"/>
    <property type="evidence" value="ECO:0000318"/>
    <property type="project" value="GO_Central"/>
</dbReference>
<dbReference type="GO" id="GO:0016758">
    <property type="term" value="F:hexosyltransferase activity"/>
    <property type="evidence" value="ECO:0007669"/>
    <property type="project" value="InterPro"/>
</dbReference>
<evidence type="ECO:0000256" key="1">
    <source>
        <dbReference type="ARBA" id="ARBA00004323"/>
    </source>
</evidence>
<reference evidence="12" key="1">
    <citation type="submission" date="2015-02" db="EMBL/GenBank/DDBJ databases">
        <title>Genome sequencing for Strongylocentrotus purpuratus.</title>
        <authorList>
            <person name="Murali S."/>
            <person name="Liu Y."/>
            <person name="Vee V."/>
            <person name="English A."/>
            <person name="Wang M."/>
            <person name="Skinner E."/>
            <person name="Han Y."/>
            <person name="Muzny D.M."/>
            <person name="Worley K.C."/>
            <person name="Gibbs R.A."/>
        </authorList>
    </citation>
    <scope>NUCLEOTIDE SEQUENCE</scope>
</reference>
<comment type="subcellular location">
    <subcellularLocation>
        <location evidence="1 10">Golgi apparatus membrane</location>
        <topology evidence="1 10">Single-pass type II membrane protein</topology>
    </subcellularLocation>
</comment>
<evidence type="ECO:0000256" key="8">
    <source>
        <dbReference type="ARBA" id="ARBA00023034"/>
    </source>
</evidence>
<keyword evidence="6 10" id="KW-0735">Signal-anchor</keyword>
<name>A0A7M7LLH5_STRPU</name>
<comment type="similarity">
    <text evidence="2 10">Belongs to the glycosyltransferase 31 family.</text>
</comment>
<evidence type="ECO:0000256" key="6">
    <source>
        <dbReference type="ARBA" id="ARBA00022968"/>
    </source>
</evidence>
<keyword evidence="8 10" id="KW-0333">Golgi apparatus</keyword>
<dbReference type="GO" id="GO:0000139">
    <property type="term" value="C:Golgi membrane"/>
    <property type="evidence" value="ECO:0000318"/>
    <property type="project" value="GO_Central"/>
</dbReference>
<protein>
    <recommendedName>
        <fullName evidence="10">Hexosyltransferase</fullName>
        <ecNumber evidence="10">2.4.1.-</ecNumber>
    </recommendedName>
</protein>
<evidence type="ECO:0000256" key="5">
    <source>
        <dbReference type="ARBA" id="ARBA00022692"/>
    </source>
</evidence>
<evidence type="ECO:0000256" key="7">
    <source>
        <dbReference type="ARBA" id="ARBA00022989"/>
    </source>
</evidence>
<dbReference type="KEGG" id="spu:100889244"/>
<dbReference type="InterPro" id="IPR002659">
    <property type="entry name" value="Glyco_trans_31"/>
</dbReference>
<keyword evidence="7 10" id="KW-1133">Transmembrane helix</keyword>
<proteinExistence type="inferred from homology"/>
<evidence type="ECO:0000256" key="3">
    <source>
        <dbReference type="ARBA" id="ARBA00022676"/>
    </source>
</evidence>
<dbReference type="Proteomes" id="UP000007110">
    <property type="component" value="Unassembled WGS sequence"/>
</dbReference>
<evidence type="ECO:0000256" key="2">
    <source>
        <dbReference type="ARBA" id="ARBA00008661"/>
    </source>
</evidence>
<dbReference type="PANTHER" id="PTHR11214">
    <property type="entry name" value="BETA-1,3-N-ACETYLGLUCOSAMINYLTRANSFERASE"/>
    <property type="match status" value="1"/>
</dbReference>
<sequence length="359" mass="41948">MASIKKILKLKIFLCLLLVYSASSFLIYLRKSVFQKITLTETHSEVRKALHEVENETRLSNCFSDEEKLLGWRQTVHWESKLDQHEYRYLINPENGCKKSENLTLVILVKTTVGSVKRRTIIRETYGKGVVKYNVSAKIVFLTGFSGEYNSTLQAQLQSEADIHGDILQEDFIDSYYNLTIKLIMAAKWASTFCNNSYYVMSIDDDVIVDIVNLVNDLEANTFRSKFVLAEPAIDWEVHRDPGDKWYTPYQFYPEESWPPFPRGYAYIVSRDVAHDLYRASQKMAAPIPWDDVYCGMLLQTLGVEMRNIIPWFQTRHGHEKPIAPLKTQHHYVIWDSVQKPPRNTWRAIEHRYKNIHNL</sequence>
<dbReference type="GO" id="GO:0016757">
    <property type="term" value="F:glycosyltransferase activity"/>
    <property type="evidence" value="ECO:0000318"/>
    <property type="project" value="GO_Central"/>
</dbReference>
<dbReference type="EC" id="2.4.1.-" evidence="10"/>
<keyword evidence="9 10" id="KW-0472">Membrane</keyword>
<dbReference type="Pfam" id="PF01762">
    <property type="entry name" value="Galactosyl_T"/>
    <property type="match status" value="1"/>
</dbReference>
<keyword evidence="12" id="KW-1185">Reference proteome</keyword>
<dbReference type="Gene3D" id="3.90.550.50">
    <property type="match status" value="1"/>
</dbReference>
<dbReference type="EnsemblMetazoa" id="XM_003727971">
    <property type="protein sequence ID" value="XP_003728019"/>
    <property type="gene ID" value="LOC100889244"/>
</dbReference>
<evidence type="ECO:0000256" key="10">
    <source>
        <dbReference type="RuleBase" id="RU363063"/>
    </source>
</evidence>
<evidence type="ECO:0000313" key="12">
    <source>
        <dbReference type="Proteomes" id="UP000007110"/>
    </source>
</evidence>
<dbReference type="InParanoid" id="A0A7M7LLH5"/>
<dbReference type="PANTHER" id="PTHR11214:SF314">
    <property type="entry name" value="HEXOSYLTRANSFERASE"/>
    <property type="match status" value="1"/>
</dbReference>
<evidence type="ECO:0000256" key="9">
    <source>
        <dbReference type="ARBA" id="ARBA00023136"/>
    </source>
</evidence>
<evidence type="ECO:0000313" key="11">
    <source>
        <dbReference type="EnsemblMetazoa" id="XP_003728019"/>
    </source>
</evidence>
<evidence type="ECO:0000256" key="4">
    <source>
        <dbReference type="ARBA" id="ARBA00022679"/>
    </source>
</evidence>
<feature type="transmembrane region" description="Helical" evidence="10">
    <location>
        <begin position="12"/>
        <end position="29"/>
    </location>
</feature>
<dbReference type="RefSeq" id="XP_003728019.2">
    <property type="nucleotide sequence ID" value="XM_003727971.3"/>
</dbReference>
<dbReference type="AlphaFoldDB" id="A0A7M7LLH5"/>
<dbReference type="OrthoDB" id="5957813at2759"/>
<dbReference type="FunFam" id="3.90.550.50:FF:000083">
    <property type="entry name" value="Hexosyltransferase"/>
    <property type="match status" value="1"/>
</dbReference>
<keyword evidence="4" id="KW-0808">Transferase</keyword>
<accession>A0A7M7LLH5</accession>
<keyword evidence="3 10" id="KW-0328">Glycosyltransferase</keyword>